<keyword evidence="1" id="KW-1133">Transmembrane helix</keyword>
<accession>A0A4R8XXG2</accession>
<dbReference type="OrthoDB" id="4904217at2"/>
<evidence type="ECO:0000256" key="1">
    <source>
        <dbReference type="SAM" id="Phobius"/>
    </source>
</evidence>
<protein>
    <submittedName>
        <fullName evidence="2">Uncharacterized protein</fullName>
    </submittedName>
</protein>
<keyword evidence="3" id="KW-1185">Reference proteome</keyword>
<reference evidence="2 3" key="1">
    <citation type="submission" date="2019-03" db="EMBL/GenBank/DDBJ databases">
        <title>Genomics of glacier-inhabiting Cryobacterium strains.</title>
        <authorList>
            <person name="Liu Q."/>
            <person name="Xin Y.-H."/>
        </authorList>
    </citation>
    <scope>NUCLEOTIDE SEQUENCE [LARGE SCALE GENOMIC DNA]</scope>
    <source>
        <strain evidence="2 3">TMT2-48-2</strain>
    </source>
</reference>
<dbReference type="RefSeq" id="WP_134368461.1">
    <property type="nucleotide sequence ID" value="NZ_SOGN01000005.1"/>
</dbReference>
<name>A0A4R8XXG2_9MICO</name>
<gene>
    <name evidence="2" type="ORF">E3T23_00470</name>
</gene>
<dbReference type="Proteomes" id="UP000298433">
    <property type="component" value="Unassembled WGS sequence"/>
</dbReference>
<sequence>MQSAIDNPEATWAERWSESWDGFFSNWLAPLESPGLAILGLSLAALVLARLLAFVPLMWRGKTSQHAIDRLKGWGLGLILGGSAVFVLFAGGPGVVWVLAYPGALMMVAGMVGFSRGLATDRKISVEVRDEAGQPAETRTRNVMVLLTSLAGSRPKGLYFAIGSDVAFLSDSSLSGVVPNRVLAALQAIATFMIGSTPWRLSVDATNPDNLAVSMSRHGRQIDAATINRSDLGLARLDGGDTVDLDKFVAAFALMILSTQYTDVEGLAGTGSWRSLGLHFVASTDLRDDASDARAIAILSHAVDLDPDNHPASLMLQYRLHRYGTEFDELRRYADWLSVETAHLEAEHSPTQDADFSLHYHRVLLNYVITVENLVSVTDRPSGTSTSTDAIRARESALELVRLIDAGAGERNIEPGEVSLLKRKMRLVAATGYVALGGSQDLLEIGSRIKEAGISASPWVRYDLGCMFHAQSQEQTDPTRKAELRELALGHLEYAMIAPRPRSFVWKDPMLTQLHADPRFQKLAGNPRTDFWDLNSLQPYRTQFADLGITSPFHLSTLVGSRSELGDFLGAGRLQTLALLGISELANRAEVLSMLPWSEELLSRYRVELVSEIIAEGILSAAELGNLGEQERDLLSTKVFRALARRYDFEEFDLLQVAGWVDALVP</sequence>
<evidence type="ECO:0000313" key="2">
    <source>
        <dbReference type="EMBL" id="TFC84210.1"/>
    </source>
</evidence>
<keyword evidence="1" id="KW-0812">Transmembrane</keyword>
<dbReference type="EMBL" id="SOGN01000005">
    <property type="protein sequence ID" value="TFC84210.1"/>
    <property type="molecule type" value="Genomic_DNA"/>
</dbReference>
<keyword evidence="1" id="KW-0472">Membrane</keyword>
<dbReference type="AlphaFoldDB" id="A0A4R8XXG2"/>
<organism evidence="2 3">
    <name type="scientific">Cryobacterium cheniae</name>
    <dbReference type="NCBI Taxonomy" id="1259262"/>
    <lineage>
        <taxon>Bacteria</taxon>
        <taxon>Bacillati</taxon>
        <taxon>Actinomycetota</taxon>
        <taxon>Actinomycetes</taxon>
        <taxon>Micrococcales</taxon>
        <taxon>Microbacteriaceae</taxon>
        <taxon>Cryobacterium</taxon>
    </lineage>
</organism>
<comment type="caution">
    <text evidence="2">The sequence shown here is derived from an EMBL/GenBank/DDBJ whole genome shotgun (WGS) entry which is preliminary data.</text>
</comment>
<proteinExistence type="predicted"/>
<evidence type="ECO:0000313" key="3">
    <source>
        <dbReference type="Proteomes" id="UP000298433"/>
    </source>
</evidence>
<feature type="transmembrane region" description="Helical" evidence="1">
    <location>
        <begin position="36"/>
        <end position="59"/>
    </location>
</feature>